<accession>A0AAV7TU12</accession>
<name>A0AAV7TU12_PLEWA</name>
<evidence type="ECO:0000256" key="1">
    <source>
        <dbReference type="SAM" id="MobiDB-lite"/>
    </source>
</evidence>
<dbReference type="EMBL" id="JANPWB010000006">
    <property type="protein sequence ID" value="KAJ1179364.1"/>
    <property type="molecule type" value="Genomic_DNA"/>
</dbReference>
<protein>
    <submittedName>
        <fullName evidence="2">Uncharacterized protein</fullName>
    </submittedName>
</protein>
<organism evidence="2 3">
    <name type="scientific">Pleurodeles waltl</name>
    <name type="common">Iberian ribbed newt</name>
    <dbReference type="NCBI Taxonomy" id="8319"/>
    <lineage>
        <taxon>Eukaryota</taxon>
        <taxon>Metazoa</taxon>
        <taxon>Chordata</taxon>
        <taxon>Craniata</taxon>
        <taxon>Vertebrata</taxon>
        <taxon>Euteleostomi</taxon>
        <taxon>Amphibia</taxon>
        <taxon>Batrachia</taxon>
        <taxon>Caudata</taxon>
        <taxon>Salamandroidea</taxon>
        <taxon>Salamandridae</taxon>
        <taxon>Pleurodelinae</taxon>
        <taxon>Pleurodeles</taxon>
    </lineage>
</organism>
<sequence length="87" mass="8990">MGANKGCLRARHPGLYAASAPGARESGAESLAAPSGARGHFRGWALEQGHQDKALPAPASAFSASWLLGRTLGARGSQLQPPSRTRQ</sequence>
<keyword evidence="3" id="KW-1185">Reference proteome</keyword>
<dbReference type="Proteomes" id="UP001066276">
    <property type="component" value="Chromosome 3_2"/>
</dbReference>
<gene>
    <name evidence="2" type="ORF">NDU88_004598</name>
</gene>
<evidence type="ECO:0000313" key="3">
    <source>
        <dbReference type="Proteomes" id="UP001066276"/>
    </source>
</evidence>
<comment type="caution">
    <text evidence="2">The sequence shown here is derived from an EMBL/GenBank/DDBJ whole genome shotgun (WGS) entry which is preliminary data.</text>
</comment>
<evidence type="ECO:0000313" key="2">
    <source>
        <dbReference type="EMBL" id="KAJ1179364.1"/>
    </source>
</evidence>
<proteinExistence type="predicted"/>
<dbReference type="AlphaFoldDB" id="A0AAV7TU12"/>
<reference evidence="2" key="1">
    <citation type="journal article" date="2022" name="bioRxiv">
        <title>Sequencing and chromosome-scale assembly of the giantPleurodeles waltlgenome.</title>
        <authorList>
            <person name="Brown T."/>
            <person name="Elewa A."/>
            <person name="Iarovenko S."/>
            <person name="Subramanian E."/>
            <person name="Araus A.J."/>
            <person name="Petzold A."/>
            <person name="Susuki M."/>
            <person name="Suzuki K.-i.T."/>
            <person name="Hayashi T."/>
            <person name="Toyoda A."/>
            <person name="Oliveira C."/>
            <person name="Osipova E."/>
            <person name="Leigh N.D."/>
            <person name="Simon A."/>
            <person name="Yun M.H."/>
        </authorList>
    </citation>
    <scope>NUCLEOTIDE SEQUENCE</scope>
    <source>
        <strain evidence="2">20211129_DDA</strain>
        <tissue evidence="2">Liver</tissue>
    </source>
</reference>
<feature type="region of interest" description="Disordered" evidence="1">
    <location>
        <begin position="1"/>
        <end position="35"/>
    </location>
</feature>